<evidence type="ECO:0000259" key="1">
    <source>
        <dbReference type="Pfam" id="PF04738"/>
    </source>
</evidence>
<reference evidence="3" key="1">
    <citation type="journal article" date="2019" name="Int. J. Syst. Evol. Microbiol.">
        <title>The Global Catalogue of Microorganisms (GCM) 10K type strain sequencing project: providing services to taxonomists for standard genome sequencing and annotation.</title>
        <authorList>
            <consortium name="The Broad Institute Genomics Platform"/>
            <consortium name="The Broad Institute Genome Sequencing Center for Infectious Disease"/>
            <person name="Wu L."/>
            <person name="Ma J."/>
        </authorList>
    </citation>
    <scope>NUCLEOTIDE SEQUENCE [LARGE SCALE GENOMIC DNA]</scope>
    <source>
        <strain evidence="3">CCM 8939</strain>
    </source>
</reference>
<dbReference type="EMBL" id="BMDJ01000002">
    <property type="protein sequence ID" value="GGI23301.1"/>
    <property type="molecule type" value="Genomic_DNA"/>
</dbReference>
<organism evidence="2 3">
    <name type="scientific">Pedobacter mendelii</name>
    <dbReference type="NCBI Taxonomy" id="1908240"/>
    <lineage>
        <taxon>Bacteria</taxon>
        <taxon>Pseudomonadati</taxon>
        <taxon>Bacteroidota</taxon>
        <taxon>Sphingobacteriia</taxon>
        <taxon>Sphingobacteriales</taxon>
        <taxon>Sphingobacteriaceae</taxon>
        <taxon>Pedobacter</taxon>
    </lineage>
</organism>
<feature type="domain" description="Lantibiotic dehydratase N-terminal" evidence="1">
    <location>
        <begin position="145"/>
        <end position="799"/>
    </location>
</feature>
<evidence type="ECO:0000313" key="2">
    <source>
        <dbReference type="EMBL" id="GGI23301.1"/>
    </source>
</evidence>
<sequence length="879" mass="101170">MQTSTKITLFPYSLVRYPGLDYHTLQQWDFTSIDFNSHHELDKRLIYLKDRLCEELYLLINQQTDDKARQQLINLKRLIYNRKNIEAYLTSAWQDKLPAEISGQLLGYIQIGKDMHSIEWQLSHQYQEKLTEDRRYLQELTTHSGFQKALLLSSPVLFEQLKEFRTADASAFKQKELRIEFSLMRYLTRMAYKTSPFSFFTFTGLAISVPEKKLVPQEVKGSIRLSNALFDYLITILKMDPMINEHLLVQLNKTVAIDGDKIHFLVNFNNVESFQSLPAKGLQLYLMKIKLSSGLTLIQLIKQVKGHVDEDKSAIKSYLLKLVSSGFLELGVGINGLHPQWSSKFLSFLNDTKPQPAKVADLINLFTKLDRLRTEFSSADSILRKDILLKAEQQIGDTLNLLEAEIEVRESNSAAGHTSTAFSIDQFKSYRFTAKQLFYEDCFTNHKSRLPKSLLKPFIAKVDRLLLHLSPLDGLTSERQKMTNFFCAHYGTGFQTSLLTFYHDYYFHFKKKEKEIGALSAMSEETETWIAGFKQQIRKKDLTAETLNLSPDNFPLPIEPAGKYAKGMFVQLFDVDPDGTGEIQGVINALLPGMGKVSGRFLSMFDSGVTAKQVEHNIQLFSDEIIMAELNDASTFNANSHPPLLKYEITLPGGNGIYPPEQQLPVNDLKVSYDQIDKELVLTYGSKKVYAFDLSLESFFFRSNLYQLLAHFNIESRPSLKILIDSVDNVLLELSSPVGKGIRLLPRIVYDDTVVIRRKGWLVKTSSLPDPFVKEDDSTYYIKLQKWRLEYGLPELAFVYLRKQTVFEKDKTAKSGLGDDYKPQYFSFNQPLMVTMLRKLLLRSGKQLYFEEVLPDYISGNMHFQNSEIKEYLIQWNKH</sequence>
<protein>
    <recommendedName>
        <fullName evidence="1">Lantibiotic dehydratase N-terminal domain-containing protein</fullName>
    </recommendedName>
</protein>
<proteinExistence type="predicted"/>
<dbReference type="RefSeq" id="WP_188411884.1">
    <property type="nucleotide sequence ID" value="NZ_BMDJ01000002.1"/>
</dbReference>
<comment type="caution">
    <text evidence="2">The sequence shown here is derived from an EMBL/GenBank/DDBJ whole genome shotgun (WGS) entry which is preliminary data.</text>
</comment>
<name>A0ABQ2BD17_9SPHI</name>
<dbReference type="Proteomes" id="UP000645390">
    <property type="component" value="Unassembled WGS sequence"/>
</dbReference>
<accession>A0ABQ2BD17</accession>
<evidence type="ECO:0000313" key="3">
    <source>
        <dbReference type="Proteomes" id="UP000645390"/>
    </source>
</evidence>
<dbReference type="Pfam" id="PF04738">
    <property type="entry name" value="Lant_dehydr_N"/>
    <property type="match status" value="1"/>
</dbReference>
<dbReference type="InterPro" id="IPR006827">
    <property type="entry name" value="Lant_deHydtase_N"/>
</dbReference>
<keyword evidence="3" id="KW-1185">Reference proteome</keyword>
<gene>
    <name evidence="2" type="ORF">GCM10008119_06960</name>
</gene>